<evidence type="ECO:0000313" key="2">
    <source>
        <dbReference type="Proteomes" id="UP000477386"/>
    </source>
</evidence>
<gene>
    <name evidence="1" type="ORF">GK091_16585</name>
</gene>
<dbReference type="RefSeq" id="WP_164040412.1">
    <property type="nucleotide sequence ID" value="NZ_JAAGNZ010000001.1"/>
</dbReference>
<proteinExistence type="predicted"/>
<dbReference type="EMBL" id="JAAGNZ010000001">
    <property type="protein sequence ID" value="NEU68508.1"/>
    <property type="molecule type" value="Genomic_DNA"/>
</dbReference>
<reference evidence="1 2" key="1">
    <citation type="submission" date="2020-02" db="EMBL/GenBank/DDBJ databases">
        <title>Draft genome sequence of two Spirosoma agri KCTC 52727 and Spirosoma terrae KCTC 52035.</title>
        <authorList>
            <person name="Rojas J."/>
            <person name="Ambika Manirajan B."/>
            <person name="Ratering S."/>
            <person name="Suarez C."/>
            <person name="Schnell S."/>
        </authorList>
    </citation>
    <scope>NUCLEOTIDE SEQUENCE [LARGE SCALE GENOMIC DNA]</scope>
    <source>
        <strain evidence="1 2">KCTC 52727</strain>
    </source>
</reference>
<evidence type="ECO:0000313" key="1">
    <source>
        <dbReference type="EMBL" id="NEU68508.1"/>
    </source>
</evidence>
<organism evidence="1 2">
    <name type="scientific">Spirosoma agri</name>
    <dbReference type="NCBI Taxonomy" id="1987381"/>
    <lineage>
        <taxon>Bacteria</taxon>
        <taxon>Pseudomonadati</taxon>
        <taxon>Bacteroidota</taxon>
        <taxon>Cytophagia</taxon>
        <taxon>Cytophagales</taxon>
        <taxon>Cytophagaceae</taxon>
        <taxon>Spirosoma</taxon>
    </lineage>
</organism>
<dbReference type="AlphaFoldDB" id="A0A6M0IJP6"/>
<name>A0A6M0IJP6_9BACT</name>
<protein>
    <submittedName>
        <fullName evidence="1">Uncharacterized protein</fullName>
    </submittedName>
</protein>
<comment type="caution">
    <text evidence="1">The sequence shown here is derived from an EMBL/GenBank/DDBJ whole genome shotgun (WGS) entry which is preliminary data.</text>
</comment>
<dbReference type="Proteomes" id="UP000477386">
    <property type="component" value="Unassembled WGS sequence"/>
</dbReference>
<accession>A0A6M0IJP6</accession>
<sequence length="106" mass="12428">MNRFSVIYLLQKQYHHINSSTQPEAEALLEQLSTREGYTPIGIYDAKTELFYWEPTRQTQYNQSDIEEQGKLGNQMIDIAQRLRHQENDLKPQENSLSQLLSLDQA</sequence>
<keyword evidence="2" id="KW-1185">Reference proteome</keyword>